<proteinExistence type="predicted"/>
<accession>A0A8S1MUT2</accession>
<comment type="caution">
    <text evidence="1">The sequence shown here is derived from an EMBL/GenBank/DDBJ whole genome shotgun (WGS) entry which is preliminary data.</text>
</comment>
<dbReference type="AlphaFoldDB" id="A0A8S1MUT2"/>
<dbReference type="Proteomes" id="UP000688137">
    <property type="component" value="Unassembled WGS sequence"/>
</dbReference>
<dbReference type="EMBL" id="CAJJDM010000067">
    <property type="protein sequence ID" value="CAD8081066.1"/>
    <property type="molecule type" value="Genomic_DNA"/>
</dbReference>
<organism evidence="1 2">
    <name type="scientific">Paramecium primaurelia</name>
    <dbReference type="NCBI Taxonomy" id="5886"/>
    <lineage>
        <taxon>Eukaryota</taxon>
        <taxon>Sar</taxon>
        <taxon>Alveolata</taxon>
        <taxon>Ciliophora</taxon>
        <taxon>Intramacronucleata</taxon>
        <taxon>Oligohymenophorea</taxon>
        <taxon>Peniculida</taxon>
        <taxon>Parameciidae</taxon>
        <taxon>Paramecium</taxon>
    </lineage>
</organism>
<dbReference type="OMA" id="QIQYCEP"/>
<keyword evidence="2" id="KW-1185">Reference proteome</keyword>
<protein>
    <submittedName>
        <fullName evidence="1">Uncharacterized protein</fullName>
    </submittedName>
</protein>
<evidence type="ECO:0000313" key="2">
    <source>
        <dbReference type="Proteomes" id="UP000688137"/>
    </source>
</evidence>
<evidence type="ECO:0000313" key="1">
    <source>
        <dbReference type="EMBL" id="CAD8081066.1"/>
    </source>
</evidence>
<name>A0A8S1MUT2_PARPR</name>
<sequence length="136" mass="16157">MRQVFGTSRFQNQQFNPSQSGAKLDSNMKLHSNYKNVEQYTLTKINEERPQTHQTFGHRYQQQDFEFLNLYESTKQLVSIQIQYCEPHELAADLILRYNLVEDSTLIEEQKIEESKVVQFNNLCQIPSVMKMEFDQ</sequence>
<reference evidence="1" key="1">
    <citation type="submission" date="2021-01" db="EMBL/GenBank/DDBJ databases">
        <authorList>
            <consortium name="Genoscope - CEA"/>
            <person name="William W."/>
        </authorList>
    </citation>
    <scope>NUCLEOTIDE SEQUENCE</scope>
</reference>
<gene>
    <name evidence="1" type="ORF">PPRIM_AZ9-3.1.T0650031</name>
</gene>